<evidence type="ECO:0000313" key="6">
    <source>
        <dbReference type="Proteomes" id="UP000664857"/>
    </source>
</evidence>
<keyword evidence="3" id="KW-0143">Chaperone</keyword>
<keyword evidence="1" id="KW-0235">DNA replication</keyword>
<dbReference type="CDD" id="cd06257">
    <property type="entry name" value="DnaJ"/>
    <property type="match status" value="1"/>
</dbReference>
<evidence type="ECO:0000256" key="1">
    <source>
        <dbReference type="ARBA" id="ARBA00022705"/>
    </source>
</evidence>
<dbReference type="InterPro" id="IPR036869">
    <property type="entry name" value="J_dom_sf"/>
</dbReference>
<dbReference type="PANTHER" id="PTHR44145:SF3">
    <property type="entry name" value="DNAJ HOMOLOG SUBFAMILY A MEMBER 3, MITOCHONDRIAL"/>
    <property type="match status" value="1"/>
</dbReference>
<proteinExistence type="predicted"/>
<dbReference type="Gene3D" id="1.10.287.110">
    <property type="entry name" value="DnaJ domain"/>
    <property type="match status" value="1"/>
</dbReference>
<gene>
    <name evidence="5" type="ORF">DOK76_04165</name>
</gene>
<keyword evidence="2" id="KW-0346">Stress response</keyword>
<organism evidence="5 6">
    <name type="scientific">Candidatus Vagococcus giribetii</name>
    <dbReference type="NCBI Taxonomy" id="2230876"/>
    <lineage>
        <taxon>Bacteria</taxon>
        <taxon>Bacillati</taxon>
        <taxon>Bacillota</taxon>
        <taxon>Bacilli</taxon>
        <taxon>Lactobacillales</taxon>
        <taxon>Enterococcaceae</taxon>
        <taxon>Vagococcus</taxon>
    </lineage>
</organism>
<feature type="domain" description="J" evidence="4">
    <location>
        <begin position="95"/>
        <end position="150"/>
    </location>
</feature>
<sequence length="150" mass="17452">MLDIINPTNDYLDENQNFVLDVLINLSATIIYFNQPENYISHVTLTNYLNYNKPKYYSTTNFIYNGIANVEKKIIDILFNSESSNHNSKSNNLDIYYQILGFNSSNGVTESDIKNAYKKLSIKYHPDNKETGDSEQFKLITNAYNFLKKY</sequence>
<dbReference type="EMBL" id="JAFLVX010000013">
    <property type="protein sequence ID" value="MBO0476252.1"/>
    <property type="molecule type" value="Genomic_DNA"/>
</dbReference>
<dbReference type="Proteomes" id="UP000664857">
    <property type="component" value="Unassembled WGS sequence"/>
</dbReference>
<evidence type="ECO:0000256" key="2">
    <source>
        <dbReference type="ARBA" id="ARBA00023016"/>
    </source>
</evidence>
<dbReference type="InterPro" id="IPR051938">
    <property type="entry name" value="Apopto_cytoskel_mod"/>
</dbReference>
<reference evidence="5 6" key="1">
    <citation type="submission" date="2021-03" db="EMBL/GenBank/DDBJ databases">
        <title>Enterococcal diversity collection.</title>
        <authorList>
            <person name="Gilmore M.S."/>
            <person name="Schwartzman J."/>
            <person name="Van Tyne D."/>
            <person name="Martin M."/>
            <person name="Earl A.M."/>
            <person name="Manson A.L."/>
            <person name="Straub T."/>
            <person name="Salamzade R."/>
            <person name="Saavedra J."/>
            <person name="Lebreton F."/>
            <person name="Prichula J."/>
            <person name="Schaufler K."/>
            <person name="Gaca A."/>
            <person name="Sgardioli B."/>
            <person name="Wagenaar J."/>
            <person name="Strong T."/>
        </authorList>
    </citation>
    <scope>NUCLEOTIDE SEQUENCE [LARGE SCALE GENOMIC DNA]</scope>
    <source>
        <strain evidence="5 6">DIV0080</strain>
    </source>
</reference>
<dbReference type="InterPro" id="IPR001623">
    <property type="entry name" value="DnaJ_domain"/>
</dbReference>
<comment type="caution">
    <text evidence="5">The sequence shown here is derived from an EMBL/GenBank/DDBJ whole genome shotgun (WGS) entry which is preliminary data.</text>
</comment>
<evidence type="ECO:0000259" key="4">
    <source>
        <dbReference type="PROSITE" id="PS50076"/>
    </source>
</evidence>
<protein>
    <submittedName>
        <fullName evidence="5">DnaJ domain-containing protein</fullName>
    </submittedName>
</protein>
<keyword evidence="6" id="KW-1185">Reference proteome</keyword>
<dbReference type="SUPFAM" id="SSF46565">
    <property type="entry name" value="Chaperone J-domain"/>
    <property type="match status" value="1"/>
</dbReference>
<accession>A0ABS3HSQ4</accession>
<evidence type="ECO:0000313" key="5">
    <source>
        <dbReference type="EMBL" id="MBO0476252.1"/>
    </source>
</evidence>
<name>A0ABS3HSQ4_9ENTE</name>
<dbReference type="Pfam" id="PF00226">
    <property type="entry name" value="DnaJ"/>
    <property type="match status" value="1"/>
</dbReference>
<evidence type="ECO:0000256" key="3">
    <source>
        <dbReference type="ARBA" id="ARBA00023186"/>
    </source>
</evidence>
<dbReference type="PANTHER" id="PTHR44145">
    <property type="entry name" value="DNAJ HOMOLOG SUBFAMILY A MEMBER 3, MITOCHONDRIAL"/>
    <property type="match status" value="1"/>
</dbReference>
<dbReference type="PROSITE" id="PS50076">
    <property type="entry name" value="DNAJ_2"/>
    <property type="match status" value="1"/>
</dbReference>
<dbReference type="SMART" id="SM00271">
    <property type="entry name" value="DnaJ"/>
    <property type="match status" value="1"/>
</dbReference>